<feature type="transmembrane region" description="Helical" evidence="1">
    <location>
        <begin position="203"/>
        <end position="221"/>
    </location>
</feature>
<dbReference type="VEuPathDB" id="FungiDB:GGTG_10767"/>
<reference evidence="2" key="2">
    <citation type="submission" date="2010-07" db="EMBL/GenBank/DDBJ databases">
        <authorList>
            <consortium name="The Broad Institute Genome Sequencing Platform"/>
            <consortium name="Broad Institute Genome Sequencing Center for Infectious Disease"/>
            <person name="Ma L.-J."/>
            <person name="Dead R."/>
            <person name="Young S."/>
            <person name="Zeng Q."/>
            <person name="Koehrsen M."/>
            <person name="Alvarado L."/>
            <person name="Berlin A."/>
            <person name="Chapman S.B."/>
            <person name="Chen Z."/>
            <person name="Freedman E."/>
            <person name="Gellesch M."/>
            <person name="Goldberg J."/>
            <person name="Griggs A."/>
            <person name="Gujja S."/>
            <person name="Heilman E.R."/>
            <person name="Heiman D."/>
            <person name="Hepburn T."/>
            <person name="Howarth C."/>
            <person name="Jen D."/>
            <person name="Larson L."/>
            <person name="Mehta T."/>
            <person name="Neiman D."/>
            <person name="Pearson M."/>
            <person name="Roberts A."/>
            <person name="Saif S."/>
            <person name="Shea T."/>
            <person name="Shenoy N."/>
            <person name="Sisk P."/>
            <person name="Stolte C."/>
            <person name="Sykes S."/>
            <person name="Walk T."/>
            <person name="White J."/>
            <person name="Yandava C."/>
            <person name="Haas B."/>
            <person name="Nusbaum C."/>
            <person name="Birren B."/>
        </authorList>
    </citation>
    <scope>NUCLEOTIDE SEQUENCE</scope>
    <source>
        <strain evidence="2">R3-111a-1</strain>
    </source>
</reference>
<dbReference type="EMBL" id="GL385400">
    <property type="protein sequence ID" value="EJT71510.1"/>
    <property type="molecule type" value="Genomic_DNA"/>
</dbReference>
<feature type="transmembrane region" description="Helical" evidence="1">
    <location>
        <begin position="171"/>
        <end position="191"/>
    </location>
</feature>
<keyword evidence="1" id="KW-1133">Transmembrane helix</keyword>
<proteinExistence type="predicted"/>
<accession>J3PB94</accession>
<feature type="transmembrane region" description="Helical" evidence="1">
    <location>
        <begin position="233"/>
        <end position="252"/>
    </location>
</feature>
<evidence type="ECO:0000313" key="4">
    <source>
        <dbReference type="Proteomes" id="UP000006039"/>
    </source>
</evidence>
<reference evidence="4" key="1">
    <citation type="submission" date="2010-07" db="EMBL/GenBank/DDBJ databases">
        <title>The genome sequence of Gaeumannomyces graminis var. tritici strain R3-111a-1.</title>
        <authorList>
            <consortium name="The Broad Institute Genome Sequencing Platform"/>
            <person name="Ma L.-J."/>
            <person name="Dead R."/>
            <person name="Young S."/>
            <person name="Zeng Q."/>
            <person name="Koehrsen M."/>
            <person name="Alvarado L."/>
            <person name="Berlin A."/>
            <person name="Chapman S.B."/>
            <person name="Chen Z."/>
            <person name="Freedman E."/>
            <person name="Gellesch M."/>
            <person name="Goldberg J."/>
            <person name="Griggs A."/>
            <person name="Gujja S."/>
            <person name="Heilman E.R."/>
            <person name="Heiman D."/>
            <person name="Hepburn T."/>
            <person name="Howarth C."/>
            <person name="Jen D."/>
            <person name="Larson L."/>
            <person name="Mehta T."/>
            <person name="Neiman D."/>
            <person name="Pearson M."/>
            <person name="Roberts A."/>
            <person name="Saif S."/>
            <person name="Shea T."/>
            <person name="Shenoy N."/>
            <person name="Sisk P."/>
            <person name="Stolte C."/>
            <person name="Sykes S."/>
            <person name="Walk T."/>
            <person name="White J."/>
            <person name="Yandava C."/>
            <person name="Haas B."/>
            <person name="Nusbaum C."/>
            <person name="Birren B."/>
        </authorList>
    </citation>
    <scope>NUCLEOTIDE SEQUENCE [LARGE SCALE GENOMIC DNA]</scope>
    <source>
        <strain evidence="4">R3-111a-1</strain>
    </source>
</reference>
<dbReference type="EnsemblFungi" id="EJT71510">
    <property type="protein sequence ID" value="EJT71510"/>
    <property type="gene ID" value="GGTG_10767"/>
</dbReference>
<feature type="transmembrane region" description="Helical" evidence="1">
    <location>
        <begin position="143"/>
        <end position="165"/>
    </location>
</feature>
<evidence type="ECO:0000256" key="1">
    <source>
        <dbReference type="SAM" id="Phobius"/>
    </source>
</evidence>
<dbReference type="Proteomes" id="UP000006039">
    <property type="component" value="Unassembled WGS sequence"/>
</dbReference>
<dbReference type="OrthoDB" id="5185882at2759"/>
<name>J3PB94_GAET3</name>
<evidence type="ECO:0000313" key="2">
    <source>
        <dbReference type="EMBL" id="EJT71510.1"/>
    </source>
</evidence>
<organism evidence="2">
    <name type="scientific">Gaeumannomyces tritici (strain R3-111a-1)</name>
    <name type="common">Wheat and barley take-all root rot fungus</name>
    <name type="synonym">Gaeumannomyces graminis var. tritici</name>
    <dbReference type="NCBI Taxonomy" id="644352"/>
    <lineage>
        <taxon>Eukaryota</taxon>
        <taxon>Fungi</taxon>
        <taxon>Dikarya</taxon>
        <taxon>Ascomycota</taxon>
        <taxon>Pezizomycotina</taxon>
        <taxon>Sordariomycetes</taxon>
        <taxon>Sordariomycetidae</taxon>
        <taxon>Magnaporthales</taxon>
        <taxon>Magnaporthaceae</taxon>
        <taxon>Gaeumannomyces</taxon>
    </lineage>
</organism>
<dbReference type="AlphaFoldDB" id="J3PB94"/>
<keyword evidence="4" id="KW-1185">Reference proteome</keyword>
<protein>
    <submittedName>
        <fullName evidence="2 3">Uncharacterized protein</fullName>
    </submittedName>
</protein>
<keyword evidence="1" id="KW-0472">Membrane</keyword>
<reference evidence="3" key="5">
    <citation type="submission" date="2018-04" db="UniProtKB">
        <authorList>
            <consortium name="EnsemblFungi"/>
        </authorList>
    </citation>
    <scope>IDENTIFICATION</scope>
    <source>
        <strain evidence="3">R3-111a-1</strain>
    </source>
</reference>
<keyword evidence="1" id="KW-0812">Transmembrane</keyword>
<dbReference type="eggNOG" id="ENOG502SNCE">
    <property type="taxonomic scope" value="Eukaryota"/>
</dbReference>
<evidence type="ECO:0000313" key="3">
    <source>
        <dbReference type="EnsemblFungi" id="EJT71510"/>
    </source>
</evidence>
<dbReference type="HOGENOM" id="CLU_092028_0_0_1"/>
<dbReference type="GeneID" id="20351225"/>
<reference evidence="2" key="3">
    <citation type="submission" date="2010-09" db="EMBL/GenBank/DDBJ databases">
        <title>Annotation of Gaeumannomyces graminis var. tritici R3-111a-1.</title>
        <authorList>
            <consortium name="The Broad Institute Genome Sequencing Platform"/>
            <person name="Ma L.-J."/>
            <person name="Dead R."/>
            <person name="Young S.K."/>
            <person name="Zeng Q."/>
            <person name="Gargeya S."/>
            <person name="Fitzgerald M."/>
            <person name="Haas B."/>
            <person name="Abouelleil A."/>
            <person name="Alvarado L."/>
            <person name="Arachchi H.M."/>
            <person name="Berlin A."/>
            <person name="Brown A."/>
            <person name="Chapman S.B."/>
            <person name="Chen Z."/>
            <person name="Dunbar C."/>
            <person name="Freedman E."/>
            <person name="Gearin G."/>
            <person name="Gellesch M."/>
            <person name="Goldberg J."/>
            <person name="Griggs A."/>
            <person name="Gujja S."/>
            <person name="Heiman D."/>
            <person name="Howarth C."/>
            <person name="Larson L."/>
            <person name="Lui A."/>
            <person name="MacDonald P.J.P."/>
            <person name="Mehta T."/>
            <person name="Montmayeur A."/>
            <person name="Murphy C."/>
            <person name="Neiman D."/>
            <person name="Pearson M."/>
            <person name="Priest M."/>
            <person name="Roberts A."/>
            <person name="Saif S."/>
            <person name="Shea T."/>
            <person name="Shenoy N."/>
            <person name="Sisk P."/>
            <person name="Stolte C."/>
            <person name="Sykes S."/>
            <person name="Yandava C."/>
            <person name="Wortman J."/>
            <person name="Nusbaum C."/>
            <person name="Birren B."/>
        </authorList>
    </citation>
    <scope>NUCLEOTIDE SEQUENCE</scope>
    <source>
        <strain evidence="2">R3-111a-1</strain>
    </source>
</reference>
<gene>
    <name evidence="3" type="primary">20351225</name>
    <name evidence="2" type="ORF">GGTG_10767</name>
</gene>
<reference evidence="3" key="4">
    <citation type="journal article" date="2015" name="G3 (Bethesda)">
        <title>Genome sequences of three phytopathogenic species of the Magnaporthaceae family of fungi.</title>
        <authorList>
            <person name="Okagaki L.H."/>
            <person name="Nunes C.C."/>
            <person name="Sailsbery J."/>
            <person name="Clay B."/>
            <person name="Brown D."/>
            <person name="John T."/>
            <person name="Oh Y."/>
            <person name="Young N."/>
            <person name="Fitzgerald M."/>
            <person name="Haas B.J."/>
            <person name="Zeng Q."/>
            <person name="Young S."/>
            <person name="Adiconis X."/>
            <person name="Fan L."/>
            <person name="Levin J.Z."/>
            <person name="Mitchell T.K."/>
            <person name="Okubara P.A."/>
            <person name="Farman M.L."/>
            <person name="Kohn L.M."/>
            <person name="Birren B."/>
            <person name="Ma L.-J."/>
            <person name="Dean R.A."/>
        </authorList>
    </citation>
    <scope>NUCLEOTIDE SEQUENCE</scope>
    <source>
        <strain evidence="3">R3-111a-1</strain>
    </source>
</reference>
<dbReference type="RefSeq" id="XP_009226907.1">
    <property type="nucleotide sequence ID" value="XM_009228643.1"/>
</dbReference>
<sequence length="258" mass="28821">MASSPSYEFYSRLVAAFEADESGLLGRVSLLHSTVGMIQYVYYIHLTHADGRGPLPLWIHLFHLAHDSVFAWVLATEAPRHGNHAYFTSMSKGLAVWSLLEVYCIYRAVVHEREGLFADKDDGDKKKGGSGSGNGNNRPDRTLAYVHCLLQLFTFYCLVLTVNYMVGPEAFPHWTLLAKVLACVGPGGLWLERGSRRGARMGLAVLSVVDAVTCFSPYSRWVLVWPEVFDNPVFYLTGVCCTMVALFNVYVLTRLPYV</sequence>